<comment type="caution">
    <text evidence="3">The sequence shown here is derived from an EMBL/GenBank/DDBJ whole genome shotgun (WGS) entry which is preliminary data.</text>
</comment>
<gene>
    <name evidence="3" type="ORF">MOBUDSM44075_03066</name>
</gene>
<feature type="region of interest" description="Disordered" evidence="1">
    <location>
        <begin position="358"/>
        <end position="439"/>
    </location>
</feature>
<name>A0A0J6W1A9_9MYCO</name>
<sequence precursor="true">MGKVRRSGRVKAGIVSAAAMGVAATVGGVASVQPTALFTLPVDLSALIVVGSSTHPDGSGNENFFGGLFNQAPYNPGGQPGPDLVGVPFGGGPRAIDAALRAHSGEDNAVLSSGWGAANASLVLSRLDGAADPMLPSTVFVLDNNVSRPDGGFGTRYPWFSLIGVNPFPSPTDTAAAAVVDIAYQYNYNSNAPADLLNLVAHVNSLVAYLYGYREQDQIDLPVDNEGRPTVSCGGANTCAVLASGAEALPCDDARCDAPDGDRVLAYVTTRGNTTYVTYTTEELPLARLIRDVVPFGDAIADVSEPLLKVIVDSAYYDNNPIPSDPSRYRPARLMPTVGEFAETVSKVPGAIREGLKALSDRDSDADQVAKVADEAETEKSDDAATPKETRRERRQERIRARAAAREEASQSKAVEQKKESNSDSSRDAAAADGADTAD</sequence>
<dbReference type="PATRIC" id="fig|1807.14.peg.3091"/>
<dbReference type="Proteomes" id="UP000036313">
    <property type="component" value="Unassembled WGS sequence"/>
</dbReference>
<proteinExistence type="predicted"/>
<feature type="compositionally biased region" description="Low complexity" evidence="1">
    <location>
        <begin position="428"/>
        <end position="439"/>
    </location>
</feature>
<evidence type="ECO:0000259" key="2">
    <source>
        <dbReference type="Pfam" id="PF08237"/>
    </source>
</evidence>
<accession>A0A0J6W1A9</accession>
<feature type="domain" description="PE-PPE" evidence="2">
    <location>
        <begin position="95"/>
        <end position="241"/>
    </location>
</feature>
<dbReference type="AlphaFoldDB" id="A0A0J6W1A9"/>
<organism evidence="3 4">
    <name type="scientific">Mycolicibacterium obuense</name>
    <dbReference type="NCBI Taxonomy" id="1807"/>
    <lineage>
        <taxon>Bacteria</taxon>
        <taxon>Bacillati</taxon>
        <taxon>Actinomycetota</taxon>
        <taxon>Actinomycetes</taxon>
        <taxon>Mycobacteriales</taxon>
        <taxon>Mycobacteriaceae</taxon>
        <taxon>Mycolicibacterium</taxon>
    </lineage>
</organism>
<feature type="domain" description="PE-PPE" evidence="2">
    <location>
        <begin position="264"/>
        <end position="316"/>
    </location>
</feature>
<evidence type="ECO:0000256" key="1">
    <source>
        <dbReference type="SAM" id="MobiDB-lite"/>
    </source>
</evidence>
<evidence type="ECO:0000313" key="3">
    <source>
        <dbReference type="EMBL" id="KMO75472.1"/>
    </source>
</evidence>
<dbReference type="EMBL" id="JYNU01000017">
    <property type="protein sequence ID" value="KMO75472.1"/>
    <property type="molecule type" value="Genomic_DNA"/>
</dbReference>
<protein>
    <submittedName>
        <fullName evidence="3">PE-PPE domain protein</fullName>
    </submittedName>
</protein>
<reference evidence="3 4" key="1">
    <citation type="journal article" date="2015" name="Genome Biol. Evol.">
        <title>Characterization of Three Mycobacterium spp. with Potential Use in Bioremediation by Genome Sequencing and Comparative Genomics.</title>
        <authorList>
            <person name="Das S."/>
            <person name="Pettersson B.M."/>
            <person name="Behra P.R."/>
            <person name="Ramesh M."/>
            <person name="Dasgupta S."/>
            <person name="Bhattacharya A."/>
            <person name="Kirsebom L.A."/>
        </authorList>
    </citation>
    <scope>NUCLEOTIDE SEQUENCE [LARGE SCALE GENOMIC DNA]</scope>
    <source>
        <strain evidence="3 4">DSM 44075</strain>
    </source>
</reference>
<evidence type="ECO:0000313" key="4">
    <source>
        <dbReference type="Proteomes" id="UP000036313"/>
    </source>
</evidence>
<feature type="compositionally biased region" description="Basic and acidic residues" evidence="1">
    <location>
        <begin position="372"/>
        <end position="427"/>
    </location>
</feature>
<dbReference type="RefSeq" id="WP_053079383.1">
    <property type="nucleotide sequence ID" value="NZ_JYNU01000017.1"/>
</dbReference>
<dbReference type="InterPro" id="IPR013228">
    <property type="entry name" value="PE-PPE_C"/>
</dbReference>
<dbReference type="Pfam" id="PF08237">
    <property type="entry name" value="PE-PPE"/>
    <property type="match status" value="2"/>
</dbReference>